<dbReference type="Gene3D" id="3.30.50.10">
    <property type="entry name" value="Erythroid Transcription Factor GATA-1, subunit A"/>
    <property type="match status" value="1"/>
</dbReference>
<dbReference type="InterPro" id="IPR000679">
    <property type="entry name" value="Znf_GATA"/>
</dbReference>
<dbReference type="CDD" id="cd00202">
    <property type="entry name" value="ZnF_GATA"/>
    <property type="match status" value="1"/>
</dbReference>
<dbReference type="InterPro" id="IPR013088">
    <property type="entry name" value="Znf_NHR/GATA"/>
</dbReference>
<evidence type="ECO:0000259" key="8">
    <source>
        <dbReference type="PROSITE" id="PS50114"/>
    </source>
</evidence>
<dbReference type="GO" id="GO:0045944">
    <property type="term" value="P:positive regulation of transcription by RNA polymerase II"/>
    <property type="evidence" value="ECO:0007669"/>
    <property type="project" value="TreeGrafter"/>
</dbReference>
<sequence length="463" mass="52472">MIPVPLPVMNFPGADGFNNIQNNGAVPVDLSLFEIVNADPSLHFSYGLLDSTNIHGHWLFNRDSGYDCEYDDSAAATAVAAASFGGLFSGGAMGAQSHVQVVQDHQTHGHGPQYRVQVPAAGFTEQLQCNDPVSKDQQPKFHQYQHQHQHQYQQQQQQQQQQLVQISINGTPQHSPLLSPLHAVTPPQDFLPFPTYDGNQLSKTQRKKQLIKSTLRSIDTMAEKRKAKALAKKLREQAKNLVCYDCGATSTPFWRRTHDKKHPLCNACGLFVKKYGKKRVPFFTDSVTVAPSALADATINGAESARLNQISINSYSSNSNISSGQVNYHSMPSPKFSGDDVMQNSQMVLQSQQVQPQFSNCYDPNSTDSFFIMPESRDSPVRIQNFKMHHRRQQQLQQPQEQQGRLFVQQQPQLHQLEQQRLQQEKQLHLLQLNHFNQQQIFMQHMQPLSFQHGFLQQQPVWI</sequence>
<reference evidence="9" key="1">
    <citation type="submission" date="2020-05" db="EMBL/GenBank/DDBJ databases">
        <title>Phylogenomic resolution of chytrid fungi.</title>
        <authorList>
            <person name="Stajich J.E."/>
            <person name="Amses K."/>
            <person name="Simmons R."/>
            <person name="Seto K."/>
            <person name="Myers J."/>
            <person name="Bonds A."/>
            <person name="Quandt C.A."/>
            <person name="Barry K."/>
            <person name="Liu P."/>
            <person name="Grigoriev I."/>
            <person name="Longcore J.E."/>
            <person name="James T.Y."/>
        </authorList>
    </citation>
    <scope>NUCLEOTIDE SEQUENCE</scope>
    <source>
        <strain evidence="9">JEL0513</strain>
    </source>
</reference>
<keyword evidence="2" id="KW-0479">Metal-binding</keyword>
<dbReference type="PROSITE" id="PS50114">
    <property type="entry name" value="GATA_ZN_FINGER_2"/>
    <property type="match status" value="1"/>
</dbReference>
<dbReference type="SUPFAM" id="SSF57716">
    <property type="entry name" value="Glucocorticoid receptor-like (DNA-binding domain)"/>
    <property type="match status" value="1"/>
</dbReference>
<evidence type="ECO:0000256" key="7">
    <source>
        <dbReference type="SAM" id="MobiDB-lite"/>
    </source>
</evidence>
<keyword evidence="4" id="KW-0862">Zinc</keyword>
<dbReference type="PANTHER" id="PTHR10071">
    <property type="entry name" value="TRANSCRIPTION FACTOR GATA FAMILY MEMBER"/>
    <property type="match status" value="1"/>
</dbReference>
<evidence type="ECO:0000256" key="4">
    <source>
        <dbReference type="ARBA" id="ARBA00022833"/>
    </source>
</evidence>
<dbReference type="Pfam" id="PF00320">
    <property type="entry name" value="GATA"/>
    <property type="match status" value="1"/>
</dbReference>
<keyword evidence="5" id="KW-0539">Nucleus</keyword>
<dbReference type="Proteomes" id="UP001211907">
    <property type="component" value="Unassembled WGS sequence"/>
</dbReference>
<name>A0AAD5T593_9FUNG</name>
<evidence type="ECO:0000256" key="2">
    <source>
        <dbReference type="ARBA" id="ARBA00022723"/>
    </source>
</evidence>
<evidence type="ECO:0000256" key="5">
    <source>
        <dbReference type="ARBA" id="ARBA00023242"/>
    </source>
</evidence>
<dbReference type="EMBL" id="JADGJH010000321">
    <property type="protein sequence ID" value="KAJ3131066.1"/>
    <property type="molecule type" value="Genomic_DNA"/>
</dbReference>
<dbReference type="GO" id="GO:0005634">
    <property type="term" value="C:nucleus"/>
    <property type="evidence" value="ECO:0007669"/>
    <property type="project" value="UniProtKB-SubCell"/>
</dbReference>
<dbReference type="AlphaFoldDB" id="A0AAD5T593"/>
<evidence type="ECO:0000256" key="6">
    <source>
        <dbReference type="PROSITE-ProRule" id="PRU00094"/>
    </source>
</evidence>
<gene>
    <name evidence="9" type="ORF">HK100_006889</name>
</gene>
<dbReference type="GO" id="GO:0000122">
    <property type="term" value="P:negative regulation of transcription by RNA polymerase II"/>
    <property type="evidence" value="ECO:0007669"/>
    <property type="project" value="TreeGrafter"/>
</dbReference>
<dbReference type="GO" id="GO:0000978">
    <property type="term" value="F:RNA polymerase II cis-regulatory region sequence-specific DNA binding"/>
    <property type="evidence" value="ECO:0007669"/>
    <property type="project" value="TreeGrafter"/>
</dbReference>
<keyword evidence="10" id="KW-1185">Reference proteome</keyword>
<keyword evidence="3 6" id="KW-0863">Zinc-finger</keyword>
<feature type="domain" description="GATA-type" evidence="8">
    <location>
        <begin position="237"/>
        <end position="279"/>
    </location>
</feature>
<evidence type="ECO:0000256" key="3">
    <source>
        <dbReference type="ARBA" id="ARBA00022771"/>
    </source>
</evidence>
<proteinExistence type="predicted"/>
<evidence type="ECO:0000313" key="9">
    <source>
        <dbReference type="EMBL" id="KAJ3131066.1"/>
    </source>
</evidence>
<comment type="caution">
    <text evidence="9">The sequence shown here is derived from an EMBL/GenBank/DDBJ whole genome shotgun (WGS) entry which is preliminary data.</text>
</comment>
<dbReference type="SMART" id="SM00401">
    <property type="entry name" value="ZnF_GATA"/>
    <property type="match status" value="1"/>
</dbReference>
<protein>
    <recommendedName>
        <fullName evidence="8">GATA-type domain-containing protein</fullName>
    </recommendedName>
</protein>
<feature type="compositionally biased region" description="Low complexity" evidence="7">
    <location>
        <begin position="150"/>
        <end position="161"/>
    </location>
</feature>
<dbReference type="GO" id="GO:0000981">
    <property type="term" value="F:DNA-binding transcription factor activity, RNA polymerase II-specific"/>
    <property type="evidence" value="ECO:0007669"/>
    <property type="project" value="TreeGrafter"/>
</dbReference>
<accession>A0AAD5T593</accession>
<dbReference type="GO" id="GO:0008270">
    <property type="term" value="F:zinc ion binding"/>
    <property type="evidence" value="ECO:0007669"/>
    <property type="project" value="UniProtKB-KW"/>
</dbReference>
<dbReference type="PANTHER" id="PTHR10071:SF281">
    <property type="entry name" value="BOX A-BINDING FACTOR-RELATED"/>
    <property type="match status" value="1"/>
</dbReference>
<evidence type="ECO:0000256" key="1">
    <source>
        <dbReference type="ARBA" id="ARBA00004123"/>
    </source>
</evidence>
<evidence type="ECO:0000313" key="10">
    <source>
        <dbReference type="Proteomes" id="UP001211907"/>
    </source>
</evidence>
<dbReference type="InterPro" id="IPR039355">
    <property type="entry name" value="Transcription_factor_GATA"/>
</dbReference>
<feature type="region of interest" description="Disordered" evidence="7">
    <location>
        <begin position="131"/>
        <end position="161"/>
    </location>
</feature>
<organism evidence="9 10">
    <name type="scientific">Physocladia obscura</name>
    <dbReference type="NCBI Taxonomy" id="109957"/>
    <lineage>
        <taxon>Eukaryota</taxon>
        <taxon>Fungi</taxon>
        <taxon>Fungi incertae sedis</taxon>
        <taxon>Chytridiomycota</taxon>
        <taxon>Chytridiomycota incertae sedis</taxon>
        <taxon>Chytridiomycetes</taxon>
        <taxon>Chytridiales</taxon>
        <taxon>Chytriomycetaceae</taxon>
        <taxon>Physocladia</taxon>
    </lineage>
</organism>
<comment type="subcellular location">
    <subcellularLocation>
        <location evidence="1">Nucleus</location>
    </subcellularLocation>
</comment>